<dbReference type="Proteomes" id="UP000825935">
    <property type="component" value="Chromosome 26"/>
</dbReference>
<dbReference type="InterPro" id="IPR021998">
    <property type="entry name" value="Alfin_N"/>
</dbReference>
<dbReference type="GO" id="GO:0003712">
    <property type="term" value="F:transcription coregulator activity"/>
    <property type="evidence" value="ECO:0007669"/>
    <property type="project" value="TreeGrafter"/>
</dbReference>
<keyword evidence="7" id="KW-0805">Transcription regulation</keyword>
<keyword evidence="8" id="KW-0804">Transcription</keyword>
<evidence type="ECO:0000256" key="9">
    <source>
        <dbReference type="ARBA" id="ARBA00023242"/>
    </source>
</evidence>
<evidence type="ECO:0000256" key="3">
    <source>
        <dbReference type="ARBA" id="ARBA00022723"/>
    </source>
</evidence>
<organism evidence="12 13">
    <name type="scientific">Ceratopteris richardii</name>
    <name type="common">Triangle waterfern</name>
    <dbReference type="NCBI Taxonomy" id="49495"/>
    <lineage>
        <taxon>Eukaryota</taxon>
        <taxon>Viridiplantae</taxon>
        <taxon>Streptophyta</taxon>
        <taxon>Embryophyta</taxon>
        <taxon>Tracheophyta</taxon>
        <taxon>Polypodiopsida</taxon>
        <taxon>Polypodiidae</taxon>
        <taxon>Polypodiales</taxon>
        <taxon>Pteridineae</taxon>
        <taxon>Pteridaceae</taxon>
        <taxon>Parkerioideae</taxon>
        <taxon>Ceratopteris</taxon>
    </lineage>
</organism>
<dbReference type="Pfam" id="PF00628">
    <property type="entry name" value="PHD"/>
    <property type="match status" value="1"/>
</dbReference>
<dbReference type="GO" id="GO:0000976">
    <property type="term" value="F:transcription cis-regulatory region binding"/>
    <property type="evidence" value="ECO:0007669"/>
    <property type="project" value="TreeGrafter"/>
</dbReference>
<keyword evidence="4 10" id="KW-0863">Zinc-finger</keyword>
<sequence>MEENSLPPNPRTVDEVFRDFLGRRSGILKALVTDVDAFYQQCEPEKENLCLYGFPDEQWEVNLPAEEVPPELPEPALGINFARDGMQRRDWLSLVAVHSDAWLVSVAFYFGARFDRNERGKLFNLINDIPTVLDVVTGRRPLKESIAPVKEISGRESNAVLINNKPANNKAYASTMKVKPSKSSYQAHDTGHDEYEDEAVDDIEDAEDDVYDGDEEEHESTSCGMCGENYVPDEFWICCDICERWFHGQCVKITPARAEHIKQYKCPPCSSKRQRV</sequence>
<evidence type="ECO:0000256" key="1">
    <source>
        <dbReference type="ARBA" id="ARBA00004123"/>
    </source>
</evidence>
<dbReference type="GO" id="GO:0008270">
    <property type="term" value="F:zinc ion binding"/>
    <property type="evidence" value="ECO:0007669"/>
    <property type="project" value="UniProtKB-KW"/>
</dbReference>
<evidence type="ECO:0000256" key="4">
    <source>
        <dbReference type="ARBA" id="ARBA00022771"/>
    </source>
</evidence>
<dbReference type="Pfam" id="PF12165">
    <property type="entry name" value="Alfin"/>
    <property type="match status" value="1"/>
</dbReference>
<keyword evidence="13" id="KW-1185">Reference proteome</keyword>
<dbReference type="InterPro" id="IPR044104">
    <property type="entry name" value="PHD_AL_plant"/>
</dbReference>
<dbReference type="InterPro" id="IPR013083">
    <property type="entry name" value="Znf_RING/FYVE/PHD"/>
</dbReference>
<dbReference type="InterPro" id="IPR019786">
    <property type="entry name" value="Zinc_finger_PHD-type_CS"/>
</dbReference>
<dbReference type="PANTHER" id="PTHR12321">
    <property type="entry name" value="CPG BINDING PROTEIN"/>
    <property type="match status" value="1"/>
</dbReference>
<keyword evidence="5" id="KW-0862">Zinc</keyword>
<evidence type="ECO:0000259" key="11">
    <source>
        <dbReference type="PROSITE" id="PS50016"/>
    </source>
</evidence>
<accession>A0A8T2RMN0</accession>
<dbReference type="Gene3D" id="3.30.40.10">
    <property type="entry name" value="Zinc/RING finger domain, C3HC4 (zinc finger)"/>
    <property type="match status" value="1"/>
</dbReference>
<comment type="subcellular location">
    <subcellularLocation>
        <location evidence="1">Nucleus</location>
    </subcellularLocation>
</comment>
<keyword evidence="9" id="KW-0539">Nucleus</keyword>
<dbReference type="PROSITE" id="PS50016">
    <property type="entry name" value="ZF_PHD_2"/>
    <property type="match status" value="1"/>
</dbReference>
<dbReference type="SMART" id="SM00249">
    <property type="entry name" value="PHD"/>
    <property type="match status" value="1"/>
</dbReference>
<dbReference type="PROSITE" id="PS01359">
    <property type="entry name" value="ZF_PHD_1"/>
    <property type="match status" value="1"/>
</dbReference>
<dbReference type="PANTHER" id="PTHR12321:SF98">
    <property type="entry name" value="PHD FINGER PROTEIN ALFIN-LIKE 5"/>
    <property type="match status" value="1"/>
</dbReference>
<name>A0A8T2RMN0_CERRI</name>
<evidence type="ECO:0000313" key="13">
    <source>
        <dbReference type="Proteomes" id="UP000825935"/>
    </source>
</evidence>
<dbReference type="InterPro" id="IPR011011">
    <property type="entry name" value="Znf_FYVE_PHD"/>
</dbReference>
<protein>
    <recommendedName>
        <fullName evidence="11">PHD-type domain-containing protein</fullName>
    </recommendedName>
</protein>
<dbReference type="FunFam" id="3.30.40.10:FF:000306">
    <property type="entry name" value="PHD finger alfin-like protein"/>
    <property type="match status" value="1"/>
</dbReference>
<dbReference type="OrthoDB" id="436852at2759"/>
<dbReference type="InterPro" id="IPR045104">
    <property type="entry name" value="Alfin"/>
</dbReference>
<evidence type="ECO:0000313" key="12">
    <source>
        <dbReference type="EMBL" id="KAH7296855.1"/>
    </source>
</evidence>
<keyword evidence="6" id="KW-0156">Chromatin regulator</keyword>
<dbReference type="CDD" id="cd15613">
    <property type="entry name" value="PHD_AL_plant"/>
    <property type="match status" value="1"/>
</dbReference>
<comment type="caution">
    <text evidence="12">The sequence shown here is derived from an EMBL/GenBank/DDBJ whole genome shotgun (WGS) entry which is preliminary data.</text>
</comment>
<dbReference type="EMBL" id="CM035431">
    <property type="protein sequence ID" value="KAH7296856.1"/>
    <property type="molecule type" value="Genomic_DNA"/>
</dbReference>
<dbReference type="GO" id="GO:0042393">
    <property type="term" value="F:histone binding"/>
    <property type="evidence" value="ECO:0007669"/>
    <property type="project" value="InterPro"/>
</dbReference>
<feature type="domain" description="PHD-type" evidence="11">
    <location>
        <begin position="220"/>
        <end position="272"/>
    </location>
</feature>
<reference evidence="12" key="1">
    <citation type="submission" date="2021-08" db="EMBL/GenBank/DDBJ databases">
        <title>WGS assembly of Ceratopteris richardii.</title>
        <authorList>
            <person name="Marchant D.B."/>
            <person name="Chen G."/>
            <person name="Jenkins J."/>
            <person name="Shu S."/>
            <person name="Leebens-Mack J."/>
            <person name="Grimwood J."/>
            <person name="Schmutz J."/>
            <person name="Soltis P."/>
            <person name="Soltis D."/>
            <person name="Chen Z.-H."/>
        </authorList>
    </citation>
    <scope>NUCLEOTIDE SEQUENCE</scope>
    <source>
        <strain evidence="12">Whitten #5841</strain>
        <tissue evidence="12">Leaf</tissue>
    </source>
</reference>
<evidence type="ECO:0000256" key="10">
    <source>
        <dbReference type="PROSITE-ProRule" id="PRU00146"/>
    </source>
</evidence>
<dbReference type="GO" id="GO:0005634">
    <property type="term" value="C:nucleus"/>
    <property type="evidence" value="ECO:0007669"/>
    <property type="project" value="UniProtKB-SubCell"/>
</dbReference>
<dbReference type="InterPro" id="IPR001965">
    <property type="entry name" value="Znf_PHD"/>
</dbReference>
<keyword evidence="3" id="KW-0479">Metal-binding</keyword>
<evidence type="ECO:0000256" key="2">
    <source>
        <dbReference type="ARBA" id="ARBA00010445"/>
    </source>
</evidence>
<dbReference type="AlphaFoldDB" id="A0A8T2RMN0"/>
<dbReference type="GO" id="GO:0006325">
    <property type="term" value="P:chromatin organization"/>
    <property type="evidence" value="ECO:0007669"/>
    <property type="project" value="UniProtKB-KW"/>
</dbReference>
<dbReference type="EMBL" id="CM035431">
    <property type="protein sequence ID" value="KAH7296855.1"/>
    <property type="molecule type" value="Genomic_DNA"/>
</dbReference>
<dbReference type="GO" id="GO:0006355">
    <property type="term" value="P:regulation of DNA-templated transcription"/>
    <property type="evidence" value="ECO:0007669"/>
    <property type="project" value="InterPro"/>
</dbReference>
<dbReference type="InterPro" id="IPR019787">
    <property type="entry name" value="Znf_PHD-finger"/>
</dbReference>
<dbReference type="SUPFAM" id="SSF57903">
    <property type="entry name" value="FYVE/PHD zinc finger"/>
    <property type="match status" value="1"/>
</dbReference>
<evidence type="ECO:0000256" key="7">
    <source>
        <dbReference type="ARBA" id="ARBA00023015"/>
    </source>
</evidence>
<evidence type="ECO:0000256" key="8">
    <source>
        <dbReference type="ARBA" id="ARBA00023163"/>
    </source>
</evidence>
<gene>
    <name evidence="12" type="ORF">KP509_26G041400</name>
</gene>
<evidence type="ECO:0000256" key="6">
    <source>
        <dbReference type="ARBA" id="ARBA00022853"/>
    </source>
</evidence>
<proteinExistence type="inferred from homology"/>
<evidence type="ECO:0000256" key="5">
    <source>
        <dbReference type="ARBA" id="ARBA00022833"/>
    </source>
</evidence>
<comment type="similarity">
    <text evidence="2">Belongs to the Alfin family.</text>
</comment>